<dbReference type="Proteomes" id="UP000199477">
    <property type="component" value="Unassembled WGS sequence"/>
</dbReference>
<accession>A0A1I2HEC3</accession>
<organism evidence="1 2">
    <name type="scientific">Dyella marensis</name>
    <dbReference type="NCBI Taxonomy" id="500610"/>
    <lineage>
        <taxon>Bacteria</taxon>
        <taxon>Pseudomonadati</taxon>
        <taxon>Pseudomonadota</taxon>
        <taxon>Gammaproteobacteria</taxon>
        <taxon>Lysobacterales</taxon>
        <taxon>Rhodanobacteraceae</taxon>
        <taxon>Dyella</taxon>
    </lineage>
</organism>
<keyword evidence="2" id="KW-1185">Reference proteome</keyword>
<evidence type="ECO:0000313" key="2">
    <source>
        <dbReference type="Proteomes" id="UP000199477"/>
    </source>
</evidence>
<dbReference type="STRING" id="500610.SAMN02799615_02949"/>
<dbReference type="RefSeq" id="WP_081805150.1">
    <property type="nucleotide sequence ID" value="NZ_FONH01000011.1"/>
</dbReference>
<name>A0A1I2HEC3_9GAMM</name>
<dbReference type="InterPro" id="IPR014942">
    <property type="entry name" value="AbiEii"/>
</dbReference>
<proteinExistence type="predicted"/>
<dbReference type="AlphaFoldDB" id="A0A1I2HEC3"/>
<reference evidence="2" key="1">
    <citation type="submission" date="2016-10" db="EMBL/GenBank/DDBJ databases">
        <authorList>
            <person name="Varghese N."/>
            <person name="Submissions S."/>
        </authorList>
    </citation>
    <scope>NUCLEOTIDE SEQUENCE [LARGE SCALE GENOMIC DNA]</scope>
    <source>
        <strain evidence="2">UNC178MFTsu3.1</strain>
    </source>
</reference>
<protein>
    <submittedName>
        <fullName evidence="1">Predicted nucleotidyltransferase</fullName>
    </submittedName>
</protein>
<sequence>MSASSIDLSKDARLSFLAAVMRAIEPHARDVPLLLVGAMARDLLLHYTHGIPMARATEDLDIAVGMENWEQFKRLRQHLIDAGGFVAEPGRLHRLRYGTRLIIDLIPFGGLEENDRSIVWPPEGAQVMTVLGYRESAHSAWDVALPERQAVRVVSLPMLAAMKLVAWRERRLTAPGKDAADLWLLLTKYLDAGQQDRLYGDASHLLDADGYDFEAVGAWLLGADAHEVMHKDQHALDSLLDILRPELDRNGPLRLIADMPRSTNADRALRLLDAFHAGLSGKPSPFASP</sequence>
<gene>
    <name evidence="1" type="ORF">SAMN02799615_02949</name>
</gene>
<keyword evidence="1" id="KW-0808">Transferase</keyword>
<dbReference type="GO" id="GO:0016740">
    <property type="term" value="F:transferase activity"/>
    <property type="evidence" value="ECO:0007669"/>
    <property type="project" value="UniProtKB-KW"/>
</dbReference>
<dbReference type="Pfam" id="PF08843">
    <property type="entry name" value="AbiEii"/>
    <property type="match status" value="1"/>
</dbReference>
<dbReference type="EMBL" id="FONH01000011">
    <property type="protein sequence ID" value="SFF26891.1"/>
    <property type="molecule type" value="Genomic_DNA"/>
</dbReference>
<evidence type="ECO:0000313" key="1">
    <source>
        <dbReference type="EMBL" id="SFF26891.1"/>
    </source>
</evidence>